<keyword evidence="2" id="KW-0805">Transcription regulation</keyword>
<dbReference type="EC" id="2.4.2.9" evidence="5"/>
<sequence>MEKSNRVILDAKQFDLTIKRLAHQLIENHNNFTDTVILGMQPRGLFLANRIQAELLAINKKYKVQVGSLDTTFYRDDYRRQDNPLIPSKTQVDFIIEDKKVVLIDDVLFTGRSVRAGLDAMLAFGRPSKVELLVLINRRYERDLPIQAKYIGKNVHSVTSERVEVSWVENEGEDKVILYTPAND</sequence>
<evidence type="ECO:0000313" key="6">
    <source>
        <dbReference type="Proteomes" id="UP000321721"/>
    </source>
</evidence>
<feature type="domain" description="Phosphoribosyltransferase" evidence="4">
    <location>
        <begin position="8"/>
        <end position="156"/>
    </location>
</feature>
<dbReference type="CDD" id="cd06223">
    <property type="entry name" value="PRTases_typeI"/>
    <property type="match status" value="1"/>
</dbReference>
<dbReference type="EMBL" id="VOOS01000002">
    <property type="protein sequence ID" value="TXB65973.1"/>
    <property type="molecule type" value="Genomic_DNA"/>
</dbReference>
<dbReference type="PANTHER" id="PTHR11608:SF0">
    <property type="entry name" value="BIFUNCTIONAL PROTEIN PYRR"/>
    <property type="match status" value="1"/>
</dbReference>
<dbReference type="GO" id="GO:0004845">
    <property type="term" value="F:uracil phosphoribosyltransferase activity"/>
    <property type="evidence" value="ECO:0007669"/>
    <property type="project" value="UniProtKB-EC"/>
</dbReference>
<dbReference type="InterPro" id="IPR000836">
    <property type="entry name" value="PRTase_dom"/>
</dbReference>
<evidence type="ECO:0000256" key="3">
    <source>
        <dbReference type="ARBA" id="ARBA00023163"/>
    </source>
</evidence>
<keyword evidence="6" id="KW-1185">Reference proteome</keyword>
<name>A0A5C6RUN9_9FLAO</name>
<evidence type="ECO:0000259" key="4">
    <source>
        <dbReference type="Pfam" id="PF00156"/>
    </source>
</evidence>
<dbReference type="FunFam" id="3.40.50.2020:FF:000020">
    <property type="entry name" value="Bifunctional protein PyrR"/>
    <property type="match status" value="1"/>
</dbReference>
<dbReference type="PANTHER" id="PTHR11608">
    <property type="entry name" value="BIFUNCTIONAL PROTEIN PYRR"/>
    <property type="match status" value="1"/>
</dbReference>
<proteinExistence type="inferred from homology"/>
<evidence type="ECO:0000313" key="5">
    <source>
        <dbReference type="EMBL" id="TXB65973.1"/>
    </source>
</evidence>
<dbReference type="AlphaFoldDB" id="A0A5C6RUN9"/>
<organism evidence="5 6">
    <name type="scientific">Vicingus serpentipes</name>
    <dbReference type="NCBI Taxonomy" id="1926625"/>
    <lineage>
        <taxon>Bacteria</taxon>
        <taxon>Pseudomonadati</taxon>
        <taxon>Bacteroidota</taxon>
        <taxon>Flavobacteriia</taxon>
        <taxon>Flavobacteriales</taxon>
        <taxon>Vicingaceae</taxon>
        <taxon>Vicingus</taxon>
    </lineage>
</organism>
<dbReference type="Pfam" id="PF00156">
    <property type="entry name" value="Pribosyltran"/>
    <property type="match status" value="1"/>
</dbReference>
<dbReference type="InterPro" id="IPR029057">
    <property type="entry name" value="PRTase-like"/>
</dbReference>
<protein>
    <submittedName>
        <fullName evidence="5">Bifunctional pyr operon transcriptional regulator/uracil phosphoribosyltransferase PyrR</fullName>
        <ecNumber evidence="5">2.4.2.9</ecNumber>
    </submittedName>
</protein>
<comment type="similarity">
    <text evidence="1">Belongs to the purine/pyrimidine phosphoribosyltransferase family. PyrR subfamily.</text>
</comment>
<dbReference type="Gene3D" id="3.40.50.2020">
    <property type="match status" value="1"/>
</dbReference>
<dbReference type="RefSeq" id="WP_147099313.1">
    <property type="nucleotide sequence ID" value="NZ_VOOS01000002.1"/>
</dbReference>
<accession>A0A5C6RUN9</accession>
<keyword evidence="3" id="KW-0804">Transcription</keyword>
<evidence type="ECO:0000256" key="1">
    <source>
        <dbReference type="ARBA" id="ARBA00005565"/>
    </source>
</evidence>
<keyword evidence="5" id="KW-0328">Glycosyltransferase</keyword>
<dbReference type="SUPFAM" id="SSF53271">
    <property type="entry name" value="PRTase-like"/>
    <property type="match status" value="1"/>
</dbReference>
<dbReference type="NCBIfam" id="NF003549">
    <property type="entry name" value="PRK05205.1-5"/>
    <property type="match status" value="1"/>
</dbReference>
<dbReference type="InterPro" id="IPR050137">
    <property type="entry name" value="PyrR_bifunctional"/>
</dbReference>
<dbReference type="Proteomes" id="UP000321721">
    <property type="component" value="Unassembled WGS sequence"/>
</dbReference>
<evidence type="ECO:0000256" key="2">
    <source>
        <dbReference type="ARBA" id="ARBA00023015"/>
    </source>
</evidence>
<gene>
    <name evidence="5" type="primary">pyrR</name>
    <name evidence="5" type="ORF">FRY74_05225</name>
</gene>
<keyword evidence="5" id="KW-0808">Transferase</keyword>
<comment type="caution">
    <text evidence="5">The sequence shown here is derived from an EMBL/GenBank/DDBJ whole genome shotgun (WGS) entry which is preliminary data.</text>
</comment>
<dbReference type="OrthoDB" id="9802227at2"/>
<reference evidence="5 6" key="1">
    <citation type="submission" date="2019-08" db="EMBL/GenBank/DDBJ databases">
        <title>Genome of Vicingus serpentipes NCIMB 15042.</title>
        <authorList>
            <person name="Bowman J.P."/>
        </authorList>
    </citation>
    <scope>NUCLEOTIDE SEQUENCE [LARGE SCALE GENOMIC DNA]</scope>
    <source>
        <strain evidence="5 6">NCIMB 15042</strain>
    </source>
</reference>